<dbReference type="EMBL" id="JACHXK010000003">
    <property type="protein sequence ID" value="MBB3109775.1"/>
    <property type="molecule type" value="Genomic_DNA"/>
</dbReference>
<dbReference type="SMART" id="SM00448">
    <property type="entry name" value="REC"/>
    <property type="match status" value="1"/>
</dbReference>
<dbReference type="Proteomes" id="UP000570361">
    <property type="component" value="Unassembled WGS sequence"/>
</dbReference>
<dbReference type="InterPro" id="IPR020449">
    <property type="entry name" value="Tscrpt_reg_AraC-type_HTH"/>
</dbReference>
<evidence type="ECO:0000313" key="12">
    <source>
        <dbReference type="Proteomes" id="UP000570361"/>
    </source>
</evidence>
<dbReference type="PRINTS" id="PR00032">
    <property type="entry name" value="HTHARAC"/>
</dbReference>
<evidence type="ECO:0000259" key="10">
    <source>
        <dbReference type="PROSITE" id="PS50110"/>
    </source>
</evidence>
<keyword evidence="6" id="KW-0238">DNA-binding</keyword>
<evidence type="ECO:0000256" key="4">
    <source>
        <dbReference type="ARBA" id="ARBA00023012"/>
    </source>
</evidence>
<gene>
    <name evidence="11" type="ORF">FHS18_001838</name>
</gene>
<evidence type="ECO:0000256" key="1">
    <source>
        <dbReference type="ARBA" id="ARBA00004496"/>
    </source>
</evidence>
<dbReference type="GO" id="GO:0000160">
    <property type="term" value="P:phosphorelay signal transduction system"/>
    <property type="evidence" value="ECO:0007669"/>
    <property type="project" value="UniProtKB-KW"/>
</dbReference>
<evidence type="ECO:0000256" key="5">
    <source>
        <dbReference type="ARBA" id="ARBA00023015"/>
    </source>
</evidence>
<dbReference type="InterPro" id="IPR018060">
    <property type="entry name" value="HTH_AraC"/>
</dbReference>
<dbReference type="GO" id="GO:0005737">
    <property type="term" value="C:cytoplasm"/>
    <property type="evidence" value="ECO:0007669"/>
    <property type="project" value="UniProtKB-SubCell"/>
</dbReference>
<evidence type="ECO:0000256" key="6">
    <source>
        <dbReference type="ARBA" id="ARBA00023125"/>
    </source>
</evidence>
<dbReference type="Pfam" id="PF12833">
    <property type="entry name" value="HTH_18"/>
    <property type="match status" value="1"/>
</dbReference>
<feature type="domain" description="Response regulatory" evidence="10">
    <location>
        <begin position="3"/>
        <end position="120"/>
    </location>
</feature>
<dbReference type="PROSITE" id="PS00041">
    <property type="entry name" value="HTH_ARAC_FAMILY_1"/>
    <property type="match status" value="1"/>
</dbReference>
<keyword evidence="2" id="KW-0963">Cytoplasm</keyword>
<accession>A0A7W5AVY1</accession>
<dbReference type="SUPFAM" id="SSF52172">
    <property type="entry name" value="CheY-like"/>
    <property type="match status" value="1"/>
</dbReference>
<keyword evidence="7" id="KW-0804">Transcription</keyword>
<dbReference type="AlphaFoldDB" id="A0A7W5AVY1"/>
<proteinExistence type="predicted"/>
<evidence type="ECO:0000256" key="8">
    <source>
        <dbReference type="PROSITE-ProRule" id="PRU00169"/>
    </source>
</evidence>
<evidence type="ECO:0000256" key="3">
    <source>
        <dbReference type="ARBA" id="ARBA00022553"/>
    </source>
</evidence>
<name>A0A7W5AVY1_9BACL</name>
<keyword evidence="5" id="KW-0805">Transcription regulation</keyword>
<dbReference type="InterPro" id="IPR011006">
    <property type="entry name" value="CheY-like_superfamily"/>
</dbReference>
<keyword evidence="4" id="KW-0902">Two-component regulatory system</keyword>
<dbReference type="PROSITE" id="PS01124">
    <property type="entry name" value="HTH_ARAC_FAMILY_2"/>
    <property type="match status" value="1"/>
</dbReference>
<dbReference type="InterPro" id="IPR001789">
    <property type="entry name" value="Sig_transdc_resp-reg_receiver"/>
</dbReference>
<feature type="domain" description="HTH araC/xylS-type" evidence="9">
    <location>
        <begin position="413"/>
        <end position="511"/>
    </location>
</feature>
<dbReference type="Gene3D" id="3.40.50.2300">
    <property type="match status" value="1"/>
</dbReference>
<dbReference type="PANTHER" id="PTHR42713">
    <property type="entry name" value="HISTIDINE KINASE-RELATED"/>
    <property type="match status" value="1"/>
</dbReference>
<dbReference type="GO" id="GO:0043565">
    <property type="term" value="F:sequence-specific DNA binding"/>
    <property type="evidence" value="ECO:0007669"/>
    <property type="project" value="InterPro"/>
</dbReference>
<keyword evidence="12" id="KW-1185">Reference proteome</keyword>
<evidence type="ECO:0000313" key="11">
    <source>
        <dbReference type="EMBL" id="MBB3109775.1"/>
    </source>
</evidence>
<sequence>MHSLLIVDDEKNIRMGLRSMIEREFAGEYTFYFAADGEEALACLAEVQVDVIITDIRMPVMDGIALINELHGREQKPGIIILSGYDDFHYAKAAIRCEVKEYLLKPIVREELFGVLRRLASDRQRKDEVSGQLASTQALREDYAASLLNNLLASEGTAADGLTDQLVHAGLEWLEDGYYLSLLKPAEMSTSGDRRDFVQQIDSLMLHAGNVRLRFYDKDGRLVVLSPSYAPFERLSAYMQGERAIRFRAGLSSRRSGAMAIKEGYAEAIRALSYSLLQTSPDVINYADIHDRNTNHKLPLESIQKIANMLGCDRDQELKRVLQHVLDIRAIMRYDIGYLEGISRSLNELVFDKVFQLYGEESIHLLKLHKTVGNLYNFDHFHDYYHAVENLLELLSDYVKQVRLAHNDRGEIQRAITYMQANYQHDLNMAMVSNHVSLNYSYFSQAFKDYTGETFVSYLRKLRLQKAKELLTATDLKVYEISASAGFENVKHFTRVFRETEGVSPLEYRTVHSALKQT</sequence>
<keyword evidence="3 8" id="KW-0597">Phosphoprotein</keyword>
<dbReference type="InterPro" id="IPR009057">
    <property type="entry name" value="Homeodomain-like_sf"/>
</dbReference>
<dbReference type="CDD" id="cd17536">
    <property type="entry name" value="REC_YesN-like"/>
    <property type="match status" value="1"/>
</dbReference>
<dbReference type="SMART" id="SM00342">
    <property type="entry name" value="HTH_ARAC"/>
    <property type="match status" value="1"/>
</dbReference>
<evidence type="ECO:0000256" key="2">
    <source>
        <dbReference type="ARBA" id="ARBA00022490"/>
    </source>
</evidence>
<organism evidence="11 12">
    <name type="scientific">Paenibacillus phyllosphaerae</name>
    <dbReference type="NCBI Taxonomy" id="274593"/>
    <lineage>
        <taxon>Bacteria</taxon>
        <taxon>Bacillati</taxon>
        <taxon>Bacillota</taxon>
        <taxon>Bacilli</taxon>
        <taxon>Bacillales</taxon>
        <taxon>Paenibacillaceae</taxon>
        <taxon>Paenibacillus</taxon>
    </lineage>
</organism>
<dbReference type="Pfam" id="PF00072">
    <property type="entry name" value="Response_reg"/>
    <property type="match status" value="1"/>
</dbReference>
<dbReference type="Gene3D" id="1.10.10.60">
    <property type="entry name" value="Homeodomain-like"/>
    <property type="match status" value="2"/>
</dbReference>
<reference evidence="11 12" key="1">
    <citation type="submission" date="2020-08" db="EMBL/GenBank/DDBJ databases">
        <title>Genomic Encyclopedia of Type Strains, Phase III (KMG-III): the genomes of soil and plant-associated and newly described type strains.</title>
        <authorList>
            <person name="Whitman W."/>
        </authorList>
    </citation>
    <scope>NUCLEOTIDE SEQUENCE [LARGE SCALE GENOMIC DNA]</scope>
    <source>
        <strain evidence="11 12">CECT 5862</strain>
    </source>
</reference>
<dbReference type="InterPro" id="IPR051552">
    <property type="entry name" value="HptR"/>
</dbReference>
<comment type="subcellular location">
    <subcellularLocation>
        <location evidence="1">Cytoplasm</location>
    </subcellularLocation>
</comment>
<feature type="modified residue" description="4-aspartylphosphate" evidence="8">
    <location>
        <position position="55"/>
    </location>
</feature>
<evidence type="ECO:0000256" key="7">
    <source>
        <dbReference type="ARBA" id="ARBA00023163"/>
    </source>
</evidence>
<dbReference type="PROSITE" id="PS50110">
    <property type="entry name" value="RESPONSE_REGULATORY"/>
    <property type="match status" value="1"/>
</dbReference>
<protein>
    <submittedName>
        <fullName evidence="11">Two-component system response regulator YesN</fullName>
    </submittedName>
</protein>
<dbReference type="RefSeq" id="WP_183599176.1">
    <property type="nucleotide sequence ID" value="NZ_JACHXK010000003.1"/>
</dbReference>
<comment type="caution">
    <text evidence="11">The sequence shown here is derived from an EMBL/GenBank/DDBJ whole genome shotgun (WGS) entry which is preliminary data.</text>
</comment>
<dbReference type="SUPFAM" id="SSF46689">
    <property type="entry name" value="Homeodomain-like"/>
    <property type="match status" value="2"/>
</dbReference>
<dbReference type="PANTHER" id="PTHR42713:SF3">
    <property type="entry name" value="TRANSCRIPTIONAL REGULATORY PROTEIN HPTR"/>
    <property type="match status" value="1"/>
</dbReference>
<dbReference type="GO" id="GO:0003700">
    <property type="term" value="F:DNA-binding transcription factor activity"/>
    <property type="evidence" value="ECO:0007669"/>
    <property type="project" value="InterPro"/>
</dbReference>
<dbReference type="InterPro" id="IPR018062">
    <property type="entry name" value="HTH_AraC-typ_CS"/>
</dbReference>
<evidence type="ECO:0000259" key="9">
    <source>
        <dbReference type="PROSITE" id="PS01124"/>
    </source>
</evidence>